<evidence type="ECO:0000259" key="2">
    <source>
        <dbReference type="Pfam" id="PF15300"/>
    </source>
</evidence>
<dbReference type="EMBL" id="JBBHLL010000549">
    <property type="protein sequence ID" value="KAK7800455.1"/>
    <property type="molecule type" value="Genomic_DNA"/>
</dbReference>
<gene>
    <name evidence="3" type="ORF">U0070_009045</name>
</gene>
<evidence type="ECO:0000313" key="4">
    <source>
        <dbReference type="Proteomes" id="UP001488838"/>
    </source>
</evidence>
<dbReference type="PANTHER" id="PTHR12957:SF22">
    <property type="entry name" value="INTEGRATOR COMPLEX SUBUNIT 6-LIKE"/>
    <property type="match status" value="1"/>
</dbReference>
<sequence length="216" mass="23786">MVEKGEVLAICSEEEEDRAGDAINPPLPKMRCLVTLKPVEDKEGEPHRKASVTAKGDGATDSLKAQDTLVEGHSTTTKGSPKWVPSDKSTYCSLAGLLPEGGDATFTGLIVSSEIPASAPSAAARPDGEGVPAGNLVSREKFNAEIKRQLMKEIRRYGRKYGRLFELLDEVQGPLGVQIQFVEFAIKEAARFKRHHLIQFLEKKHEEMLFQLPFQQ</sequence>
<feature type="compositionally biased region" description="Basic and acidic residues" evidence="1">
    <location>
        <begin position="38"/>
        <end position="48"/>
    </location>
</feature>
<keyword evidence="4" id="KW-1185">Reference proteome</keyword>
<dbReference type="GO" id="GO:0032039">
    <property type="term" value="C:integrator complex"/>
    <property type="evidence" value="ECO:0007669"/>
    <property type="project" value="TreeGrafter"/>
</dbReference>
<evidence type="ECO:0000313" key="3">
    <source>
        <dbReference type="EMBL" id="KAK7800455.1"/>
    </source>
</evidence>
<dbReference type="PANTHER" id="PTHR12957">
    <property type="entry name" value="DEAD/H BOX POLYPEPTIDE 26/DICE1-RELATED"/>
    <property type="match status" value="1"/>
</dbReference>
<proteinExistence type="predicted"/>
<feature type="domain" description="INTS6/SAGE1/DDX26B/CT45 C-terminal" evidence="2">
    <location>
        <begin position="142"/>
        <end position="203"/>
    </location>
</feature>
<protein>
    <recommendedName>
        <fullName evidence="2">INTS6/SAGE1/DDX26B/CT45 C-terminal domain-containing protein</fullName>
    </recommendedName>
</protein>
<organism evidence="3 4">
    <name type="scientific">Myodes glareolus</name>
    <name type="common">Bank vole</name>
    <name type="synonym">Clethrionomys glareolus</name>
    <dbReference type="NCBI Taxonomy" id="447135"/>
    <lineage>
        <taxon>Eukaryota</taxon>
        <taxon>Metazoa</taxon>
        <taxon>Chordata</taxon>
        <taxon>Craniata</taxon>
        <taxon>Vertebrata</taxon>
        <taxon>Euteleostomi</taxon>
        <taxon>Mammalia</taxon>
        <taxon>Eutheria</taxon>
        <taxon>Euarchontoglires</taxon>
        <taxon>Glires</taxon>
        <taxon>Rodentia</taxon>
        <taxon>Myomorpha</taxon>
        <taxon>Muroidea</taxon>
        <taxon>Cricetidae</taxon>
        <taxon>Arvicolinae</taxon>
        <taxon>Myodes</taxon>
    </lineage>
</organism>
<evidence type="ECO:0000256" key="1">
    <source>
        <dbReference type="SAM" id="MobiDB-lite"/>
    </source>
</evidence>
<dbReference type="GO" id="GO:0034472">
    <property type="term" value="P:snRNA 3'-end processing"/>
    <property type="evidence" value="ECO:0007669"/>
    <property type="project" value="TreeGrafter"/>
</dbReference>
<comment type="caution">
    <text evidence="3">The sequence shown here is derived from an EMBL/GenBank/DDBJ whole genome shotgun (WGS) entry which is preliminary data.</text>
</comment>
<dbReference type="AlphaFoldDB" id="A0AAW0HCQ7"/>
<dbReference type="InterPro" id="IPR051113">
    <property type="entry name" value="Integrator_subunit6"/>
</dbReference>
<accession>A0AAW0HCQ7</accession>
<dbReference type="Pfam" id="PF15300">
    <property type="entry name" value="INT_SG_DDX_CT_C"/>
    <property type="match status" value="1"/>
</dbReference>
<feature type="region of interest" description="Disordered" evidence="1">
    <location>
        <begin position="38"/>
        <end position="62"/>
    </location>
</feature>
<dbReference type="Proteomes" id="UP001488838">
    <property type="component" value="Unassembled WGS sequence"/>
</dbReference>
<dbReference type="InterPro" id="IPR029307">
    <property type="entry name" value="INT_SG_DDX_CT_C"/>
</dbReference>
<name>A0AAW0HCQ7_MYOGA</name>
<reference evidence="3 4" key="1">
    <citation type="journal article" date="2023" name="bioRxiv">
        <title>Conserved and derived expression patterns and positive selection on dental genes reveal complex evolutionary context of ever-growing rodent molars.</title>
        <authorList>
            <person name="Calamari Z.T."/>
            <person name="Song A."/>
            <person name="Cohen E."/>
            <person name="Akter M."/>
            <person name="Roy R.D."/>
            <person name="Hallikas O."/>
            <person name="Christensen M.M."/>
            <person name="Li P."/>
            <person name="Marangoni P."/>
            <person name="Jernvall J."/>
            <person name="Klein O.D."/>
        </authorList>
    </citation>
    <scope>NUCLEOTIDE SEQUENCE [LARGE SCALE GENOMIC DNA]</scope>
    <source>
        <strain evidence="3">V071</strain>
    </source>
</reference>